<dbReference type="AlphaFoldDB" id="A0A1A9UYR1"/>
<protein>
    <submittedName>
        <fullName evidence="1">Uncharacterized protein</fullName>
    </submittedName>
</protein>
<evidence type="ECO:0000313" key="1">
    <source>
        <dbReference type="EnsemblMetazoa" id="GAUT020054-PA"/>
    </source>
</evidence>
<name>A0A1A9UYR1_GLOAU</name>
<keyword evidence="2" id="KW-1185">Reference proteome</keyword>
<reference evidence="1" key="1">
    <citation type="submission" date="2020-05" db="UniProtKB">
        <authorList>
            <consortium name="EnsemblMetazoa"/>
        </authorList>
    </citation>
    <scope>IDENTIFICATION</scope>
    <source>
        <strain evidence="1">TTRI</strain>
    </source>
</reference>
<organism evidence="1 2">
    <name type="scientific">Glossina austeni</name>
    <name type="common">Savannah tsetse fly</name>
    <dbReference type="NCBI Taxonomy" id="7395"/>
    <lineage>
        <taxon>Eukaryota</taxon>
        <taxon>Metazoa</taxon>
        <taxon>Ecdysozoa</taxon>
        <taxon>Arthropoda</taxon>
        <taxon>Hexapoda</taxon>
        <taxon>Insecta</taxon>
        <taxon>Pterygota</taxon>
        <taxon>Neoptera</taxon>
        <taxon>Endopterygota</taxon>
        <taxon>Diptera</taxon>
        <taxon>Brachycera</taxon>
        <taxon>Muscomorpha</taxon>
        <taxon>Hippoboscoidea</taxon>
        <taxon>Glossinidae</taxon>
        <taxon>Glossina</taxon>
    </lineage>
</organism>
<proteinExistence type="predicted"/>
<dbReference type="Proteomes" id="UP000078200">
    <property type="component" value="Unassembled WGS sequence"/>
</dbReference>
<accession>A0A1A9UYR1</accession>
<dbReference type="EnsemblMetazoa" id="GAUT020054-RA">
    <property type="protein sequence ID" value="GAUT020054-PA"/>
    <property type="gene ID" value="GAUT020054"/>
</dbReference>
<evidence type="ECO:0000313" key="2">
    <source>
        <dbReference type="Proteomes" id="UP000078200"/>
    </source>
</evidence>
<dbReference type="VEuPathDB" id="VectorBase:GAUT020054"/>
<sequence length="141" mass="15738">MQDFKSMAACQTRADLYAVLYAVVRACRWFSSMKGAATDKGKMQGYGPNVARKLAFKRAREPASSSCSKKLLTDYEIKHLQNAVVKETLKASSTSFIYEKAAQFQNKSKILNLHTITNVIQILPYGDNPRECNHAVSKALD</sequence>